<dbReference type="PANTHER" id="PTHR42756">
    <property type="entry name" value="TRANSCRIPTIONAL REGULATOR, MARR"/>
    <property type="match status" value="1"/>
</dbReference>
<sequence length="147" mass="16916">MSKLIERSENNSINHLLYSIKTELCKKCNQSFKELGVTGSQFNVLEVLWHKDGITQSEIQRYLGIKASSVSNLIDHLEKKELIERVFDENDSRVKLIYLTKKGLELKEQGYEKCSAQTEMILSGFSDAEELELKNYLKRLISNLGND</sequence>
<dbReference type="Pfam" id="PF12802">
    <property type="entry name" value="MarR_2"/>
    <property type="match status" value="1"/>
</dbReference>
<evidence type="ECO:0000256" key="1">
    <source>
        <dbReference type="ARBA" id="ARBA00023015"/>
    </source>
</evidence>
<dbReference type="SMART" id="SM00347">
    <property type="entry name" value="HTH_MARR"/>
    <property type="match status" value="1"/>
</dbReference>
<reference evidence="5 6" key="1">
    <citation type="submission" date="2010-05" db="EMBL/GenBank/DDBJ databases">
        <title>Complete sequence of Methanococcus voltae A3.</title>
        <authorList>
            <consortium name="US DOE Joint Genome Institute"/>
            <person name="Lucas S."/>
            <person name="Copeland A."/>
            <person name="Lapidus A."/>
            <person name="Cheng J.-F."/>
            <person name="Bruce D."/>
            <person name="Goodwin L."/>
            <person name="Pitluck S."/>
            <person name="Lowry S."/>
            <person name="Clum A."/>
            <person name="Land M."/>
            <person name="Hauser L."/>
            <person name="Kyrpides N."/>
            <person name="Mikhailova N."/>
            <person name="Whitman W.B."/>
            <person name="Woyke T."/>
        </authorList>
    </citation>
    <scope>NUCLEOTIDE SEQUENCE [LARGE SCALE GENOMIC DNA]</scope>
    <source>
        <strain evidence="6">ATCC BAA-1334 / A3</strain>
    </source>
</reference>
<proteinExistence type="predicted"/>
<feature type="domain" description="HTH marR-type" evidence="4">
    <location>
        <begin position="10"/>
        <end position="142"/>
    </location>
</feature>
<evidence type="ECO:0000259" key="4">
    <source>
        <dbReference type="PROSITE" id="PS50995"/>
    </source>
</evidence>
<evidence type="ECO:0000313" key="6">
    <source>
        <dbReference type="Proteomes" id="UP000007722"/>
    </source>
</evidence>
<dbReference type="eggNOG" id="arCOG03177">
    <property type="taxonomic scope" value="Archaea"/>
</dbReference>
<dbReference type="EMBL" id="CP002057">
    <property type="protein sequence ID" value="ADI35844.1"/>
    <property type="molecule type" value="Genomic_DNA"/>
</dbReference>
<dbReference type="Proteomes" id="UP000007722">
    <property type="component" value="Chromosome"/>
</dbReference>
<keyword evidence="1" id="KW-0805">Transcription regulation</keyword>
<dbReference type="PRINTS" id="PR00598">
    <property type="entry name" value="HTHMARR"/>
</dbReference>
<dbReference type="PROSITE" id="PS50995">
    <property type="entry name" value="HTH_MARR_2"/>
    <property type="match status" value="1"/>
</dbReference>
<organism evidence="5 6">
    <name type="scientific">Methanococcus voltae (strain ATCC BAA-1334 / A3)</name>
    <dbReference type="NCBI Taxonomy" id="456320"/>
    <lineage>
        <taxon>Archaea</taxon>
        <taxon>Methanobacteriati</taxon>
        <taxon>Methanobacteriota</taxon>
        <taxon>Methanomada group</taxon>
        <taxon>Methanococci</taxon>
        <taxon>Methanococcales</taxon>
        <taxon>Methanococcaceae</taxon>
        <taxon>Methanococcus</taxon>
    </lineage>
</organism>
<name>D7DRT4_METV3</name>
<dbReference type="HOGENOM" id="CLU_083287_18_7_2"/>
<dbReference type="InterPro" id="IPR000835">
    <property type="entry name" value="HTH_MarR-typ"/>
</dbReference>
<evidence type="ECO:0000313" key="5">
    <source>
        <dbReference type="EMBL" id="ADI35844.1"/>
    </source>
</evidence>
<dbReference type="OrthoDB" id="10712at2157"/>
<accession>D7DRT4</accession>
<dbReference type="InterPro" id="IPR036390">
    <property type="entry name" value="WH_DNA-bd_sf"/>
</dbReference>
<dbReference type="InParanoid" id="D7DRT4"/>
<dbReference type="KEGG" id="mvo:Mvol_0184"/>
<dbReference type="SUPFAM" id="SSF46785">
    <property type="entry name" value="Winged helix' DNA-binding domain"/>
    <property type="match status" value="1"/>
</dbReference>
<dbReference type="Gene3D" id="1.10.10.10">
    <property type="entry name" value="Winged helix-like DNA-binding domain superfamily/Winged helix DNA-binding domain"/>
    <property type="match status" value="1"/>
</dbReference>
<keyword evidence="2" id="KW-0238">DNA-binding</keyword>
<dbReference type="InterPro" id="IPR036388">
    <property type="entry name" value="WH-like_DNA-bd_sf"/>
</dbReference>
<dbReference type="AlphaFoldDB" id="D7DRT4"/>
<evidence type="ECO:0000256" key="3">
    <source>
        <dbReference type="ARBA" id="ARBA00023163"/>
    </source>
</evidence>
<dbReference type="GO" id="GO:0003677">
    <property type="term" value="F:DNA binding"/>
    <property type="evidence" value="ECO:0007669"/>
    <property type="project" value="UniProtKB-KW"/>
</dbReference>
<keyword evidence="6" id="KW-1185">Reference proteome</keyword>
<evidence type="ECO:0000256" key="2">
    <source>
        <dbReference type="ARBA" id="ARBA00023125"/>
    </source>
</evidence>
<dbReference type="STRING" id="456320.Mvol_0184"/>
<protein>
    <submittedName>
        <fullName evidence="5">Transcriptional regulator, MarR family</fullName>
    </submittedName>
</protein>
<dbReference type="PANTHER" id="PTHR42756:SF1">
    <property type="entry name" value="TRANSCRIPTIONAL REPRESSOR OF EMRAB OPERON"/>
    <property type="match status" value="1"/>
</dbReference>
<keyword evidence="3" id="KW-0804">Transcription</keyword>
<gene>
    <name evidence="5" type="ordered locus">Mvol_0184</name>
</gene>
<dbReference type="GO" id="GO:0003700">
    <property type="term" value="F:DNA-binding transcription factor activity"/>
    <property type="evidence" value="ECO:0007669"/>
    <property type="project" value="InterPro"/>
</dbReference>